<dbReference type="EMBL" id="LR824034">
    <property type="protein sequence ID" value="CAD0207057.1"/>
    <property type="molecule type" value="Genomic_DNA"/>
</dbReference>
<proteinExistence type="predicted"/>
<evidence type="ECO:0000313" key="2">
    <source>
        <dbReference type="EMBL" id="CAD0207057.1"/>
    </source>
</evidence>
<feature type="region of interest" description="Disordered" evidence="1">
    <location>
        <begin position="79"/>
        <end position="110"/>
    </location>
</feature>
<keyword evidence="3" id="KW-1185">Reference proteome</keyword>
<feature type="compositionally biased region" description="Basic and acidic residues" evidence="1">
    <location>
        <begin position="98"/>
        <end position="110"/>
    </location>
</feature>
<evidence type="ECO:0000256" key="1">
    <source>
        <dbReference type="SAM" id="MobiDB-lite"/>
    </source>
</evidence>
<reference evidence="2" key="1">
    <citation type="submission" date="2021-12" db="EMBL/GenBank/DDBJ databases">
        <authorList>
            <person name="King R."/>
        </authorList>
    </citation>
    <scope>NUCLEOTIDE SEQUENCE</scope>
</reference>
<sequence length="110" mass="12046">MSTDPDKATGCPNAIVKSVTTEYSEIGDKTCGDEVEEKKNVRTVRFPDEDQIVTQYFEPANPWQDAALLFTTCGHREVGPAGGRDGTLSPDQLTGQEENGHDVLRVRSYG</sequence>
<dbReference type="Proteomes" id="UP001154114">
    <property type="component" value="Chromosome 31"/>
</dbReference>
<gene>
    <name evidence="2" type="ORF">CINC_LOCUS10035</name>
</gene>
<dbReference type="OrthoDB" id="10034042at2759"/>
<protein>
    <submittedName>
        <fullName evidence="2">Uncharacterized protein</fullName>
    </submittedName>
</protein>
<name>A0A9N8Q0F8_CHRIL</name>
<organism evidence="2 3">
    <name type="scientific">Chrysodeixis includens</name>
    <name type="common">Soybean looper</name>
    <name type="synonym">Pseudoplusia includens</name>
    <dbReference type="NCBI Taxonomy" id="689277"/>
    <lineage>
        <taxon>Eukaryota</taxon>
        <taxon>Metazoa</taxon>
        <taxon>Ecdysozoa</taxon>
        <taxon>Arthropoda</taxon>
        <taxon>Hexapoda</taxon>
        <taxon>Insecta</taxon>
        <taxon>Pterygota</taxon>
        <taxon>Neoptera</taxon>
        <taxon>Endopterygota</taxon>
        <taxon>Lepidoptera</taxon>
        <taxon>Glossata</taxon>
        <taxon>Ditrysia</taxon>
        <taxon>Noctuoidea</taxon>
        <taxon>Noctuidae</taxon>
        <taxon>Plusiinae</taxon>
        <taxon>Chrysodeixis</taxon>
    </lineage>
</organism>
<accession>A0A9N8Q0F8</accession>
<evidence type="ECO:0000313" key="3">
    <source>
        <dbReference type="Proteomes" id="UP001154114"/>
    </source>
</evidence>
<dbReference type="AlphaFoldDB" id="A0A9N8Q0F8"/>